<dbReference type="InterPro" id="IPR051544">
    <property type="entry name" value="TPS_OM_transporter"/>
</dbReference>
<keyword evidence="1" id="KW-0472">Membrane</keyword>
<evidence type="ECO:0000313" key="8">
    <source>
        <dbReference type="Proteomes" id="UP000298693"/>
    </source>
</evidence>
<keyword evidence="3" id="KW-0998">Cell outer membrane</keyword>
<evidence type="ECO:0000259" key="5">
    <source>
        <dbReference type="Pfam" id="PF03865"/>
    </source>
</evidence>
<dbReference type="PANTHER" id="PTHR34597:SF3">
    <property type="entry name" value="OUTER MEMBRANE TRANSPORTER CDIB"/>
    <property type="match status" value="1"/>
</dbReference>
<sequence>MPETGAGGEAVRFDLRFLKLLLSSDWRRHALTAFIVATAAGSAHAQSASQITPPSFEPSPPARGGEILIPDSAGPEAPAGADALFVDIAGVTVEGGLPELRAQEQAIGGELVGKRVSAAELFAAARRLEQAYIAAGYGLARVVLPAQRLKDGAVLRLVVIDGYVERVDTDALPEAIRRRVADLLAPLVGRRGLTMDIIERRLLLAGDTPGTLLRSTLAPGSKPGATVLTVEARHQPVTGFLAGDNTLAEELGTYTASVGLDLNSPTGQGELIYLRASGWPSGGSAGLFADQPRNRTLAAGVTVPLGDDGLTANLELTDARATPTTRADGFGSTSVFSRVSARLHYPLIRNRDLTLSLQTAFDAEQERVSATGPVEQDLSIDRLRVLRGGGSLVWYAPGNGLVTARLTGSFGIGGLGARQAPPNVSTTTPLSRQGADPVFQKLDVSAGYTQPLLPHLAVDLAARAQTAFNHAMANAEQISLTGTTALSSLASGTLQGDSGFVLRGELQFPVSAAFTLPSVGTDAVERDAGAVLSPYLFGAYGNATLARPTALETGTSHGTAYGLGLRVGAAQRASFSAVHLNLEYGLYRLGQGAGDGQRLIFISSLQF</sequence>
<reference evidence="7 8" key="1">
    <citation type="submission" date="2018-09" db="EMBL/GenBank/DDBJ databases">
        <title>Whole genome based analysis of evolution and adaptive divergence in Indian and Brazilian strains of Azospirillum brasilense.</title>
        <authorList>
            <person name="Singh C."/>
            <person name="Tripathi A.K."/>
        </authorList>
    </citation>
    <scope>NUCLEOTIDE SEQUENCE [LARGE SCALE GENOMIC DNA]</scope>
    <source>
        <strain evidence="7 8">MTCC4039</strain>
    </source>
</reference>
<feature type="region of interest" description="Disordered" evidence="4">
    <location>
        <begin position="47"/>
        <end position="71"/>
    </location>
</feature>
<feature type="domain" description="Haemolysin activator HlyB C-terminal" evidence="5">
    <location>
        <begin position="231"/>
        <end position="521"/>
    </location>
</feature>
<dbReference type="GO" id="GO:0098046">
    <property type="term" value="C:type V protein secretion system complex"/>
    <property type="evidence" value="ECO:0007669"/>
    <property type="project" value="TreeGrafter"/>
</dbReference>
<dbReference type="Proteomes" id="UP000298693">
    <property type="component" value="Chromosome"/>
</dbReference>
<evidence type="ECO:0000313" key="7">
    <source>
        <dbReference type="EMBL" id="QCO15689.1"/>
    </source>
</evidence>
<gene>
    <name evidence="7" type="ORF">D3869_10875</name>
</gene>
<dbReference type="Pfam" id="PF03865">
    <property type="entry name" value="ShlB"/>
    <property type="match status" value="1"/>
</dbReference>
<evidence type="ECO:0000259" key="6">
    <source>
        <dbReference type="Pfam" id="PF08479"/>
    </source>
</evidence>
<organism evidence="7 8">
    <name type="scientific">Azospirillum brasilense</name>
    <dbReference type="NCBI Taxonomy" id="192"/>
    <lineage>
        <taxon>Bacteria</taxon>
        <taxon>Pseudomonadati</taxon>
        <taxon>Pseudomonadota</taxon>
        <taxon>Alphaproteobacteria</taxon>
        <taxon>Rhodospirillales</taxon>
        <taxon>Azospirillaceae</taxon>
        <taxon>Azospirillum</taxon>
    </lineage>
</organism>
<dbReference type="GO" id="GO:0008320">
    <property type="term" value="F:protein transmembrane transporter activity"/>
    <property type="evidence" value="ECO:0007669"/>
    <property type="project" value="TreeGrafter"/>
</dbReference>
<dbReference type="Gene3D" id="2.40.160.50">
    <property type="entry name" value="membrane protein fhac: a member of the omp85/tpsb transporter family"/>
    <property type="match status" value="1"/>
</dbReference>
<evidence type="ECO:0000256" key="3">
    <source>
        <dbReference type="ARBA" id="ARBA00023237"/>
    </source>
</evidence>
<dbReference type="GO" id="GO:0046819">
    <property type="term" value="P:protein secretion by the type V secretion system"/>
    <property type="evidence" value="ECO:0007669"/>
    <property type="project" value="TreeGrafter"/>
</dbReference>
<dbReference type="Gene3D" id="3.10.20.310">
    <property type="entry name" value="membrane protein fhac"/>
    <property type="match status" value="1"/>
</dbReference>
<dbReference type="InterPro" id="IPR005565">
    <property type="entry name" value="Hemolysn_activator_HlyB_C"/>
</dbReference>
<evidence type="ECO:0000256" key="4">
    <source>
        <dbReference type="SAM" id="MobiDB-lite"/>
    </source>
</evidence>
<name>A0A4D8R8G3_AZOBR</name>
<keyword evidence="1" id="KW-1134">Transmembrane beta strand</keyword>
<dbReference type="AlphaFoldDB" id="A0A4D8R8G3"/>
<keyword evidence="2" id="KW-0812">Transmembrane</keyword>
<dbReference type="Pfam" id="PF08479">
    <property type="entry name" value="POTRA_2"/>
    <property type="match status" value="1"/>
</dbReference>
<protein>
    <submittedName>
        <fullName evidence="7">ShlB/FhaC/HecB family hemolysin secretion/activation protein</fullName>
    </submittedName>
</protein>
<dbReference type="PANTHER" id="PTHR34597">
    <property type="entry name" value="SLR1661 PROTEIN"/>
    <property type="match status" value="1"/>
</dbReference>
<dbReference type="InterPro" id="IPR013686">
    <property type="entry name" value="Polypept-transport_assoc_ShlB"/>
</dbReference>
<accession>A0A4D8R8G3</accession>
<evidence type="ECO:0000256" key="1">
    <source>
        <dbReference type="ARBA" id="ARBA00022452"/>
    </source>
</evidence>
<proteinExistence type="predicted"/>
<evidence type="ECO:0000256" key="2">
    <source>
        <dbReference type="ARBA" id="ARBA00022692"/>
    </source>
</evidence>
<dbReference type="EMBL" id="CP032345">
    <property type="protein sequence ID" value="QCO15689.1"/>
    <property type="molecule type" value="Genomic_DNA"/>
</dbReference>
<feature type="domain" description="Polypeptide-transport-associated ShlB-type" evidence="6">
    <location>
        <begin position="88"/>
        <end position="162"/>
    </location>
</feature>